<dbReference type="AlphaFoldDB" id="A0A814MPZ5"/>
<name>A0A814MPZ5_9BILA</name>
<accession>A0A814MPZ5</accession>
<protein>
    <submittedName>
        <fullName evidence="1">Uncharacterized protein</fullName>
    </submittedName>
</protein>
<evidence type="ECO:0000313" key="2">
    <source>
        <dbReference type="Proteomes" id="UP000663879"/>
    </source>
</evidence>
<keyword evidence="2" id="KW-1185">Reference proteome</keyword>
<comment type="caution">
    <text evidence="1">The sequence shown here is derived from an EMBL/GenBank/DDBJ whole genome shotgun (WGS) entry which is preliminary data.</text>
</comment>
<reference evidence="1" key="1">
    <citation type="submission" date="2021-02" db="EMBL/GenBank/DDBJ databases">
        <authorList>
            <person name="Nowell W R."/>
        </authorList>
    </citation>
    <scope>NUCLEOTIDE SEQUENCE</scope>
    <source>
        <strain evidence="1">Ploen Becks lab</strain>
    </source>
</reference>
<evidence type="ECO:0000313" key="1">
    <source>
        <dbReference type="EMBL" id="CAF1081614.1"/>
    </source>
</evidence>
<gene>
    <name evidence="1" type="ORF">OXX778_LOCUS20219</name>
</gene>
<sequence>KWFATVTRPITECTLNTIFLKTVLIKRKLECFILCSKNDNCDYVEIDDYKCNMFSNIKCDDQNLYKTIWYKEYNVENVAFECLGII</sequence>
<proteinExistence type="predicted"/>
<organism evidence="1 2">
    <name type="scientific">Brachionus calyciflorus</name>
    <dbReference type="NCBI Taxonomy" id="104777"/>
    <lineage>
        <taxon>Eukaryota</taxon>
        <taxon>Metazoa</taxon>
        <taxon>Spiralia</taxon>
        <taxon>Gnathifera</taxon>
        <taxon>Rotifera</taxon>
        <taxon>Eurotatoria</taxon>
        <taxon>Monogononta</taxon>
        <taxon>Pseudotrocha</taxon>
        <taxon>Ploima</taxon>
        <taxon>Brachionidae</taxon>
        <taxon>Brachionus</taxon>
    </lineage>
</organism>
<dbReference type="EMBL" id="CAJNOC010006603">
    <property type="protein sequence ID" value="CAF1081614.1"/>
    <property type="molecule type" value="Genomic_DNA"/>
</dbReference>
<feature type="non-terminal residue" evidence="1">
    <location>
        <position position="1"/>
    </location>
</feature>
<dbReference type="Proteomes" id="UP000663879">
    <property type="component" value="Unassembled WGS sequence"/>
</dbReference>